<dbReference type="AlphaFoldDB" id="A0A6A4H9E5"/>
<keyword evidence="2" id="KW-1185">Reference proteome</keyword>
<name>A0A6A4H9E5_9AGAR</name>
<dbReference type="EMBL" id="ML769564">
    <property type="protein sequence ID" value="KAE9393795.1"/>
    <property type="molecule type" value="Genomic_DNA"/>
</dbReference>
<reference evidence="1" key="1">
    <citation type="journal article" date="2019" name="Environ. Microbiol.">
        <title>Fungal ecological strategies reflected in gene transcription - a case study of two litter decomposers.</title>
        <authorList>
            <person name="Barbi F."/>
            <person name="Kohler A."/>
            <person name="Barry K."/>
            <person name="Baskaran P."/>
            <person name="Daum C."/>
            <person name="Fauchery L."/>
            <person name="Ihrmark K."/>
            <person name="Kuo A."/>
            <person name="LaButti K."/>
            <person name="Lipzen A."/>
            <person name="Morin E."/>
            <person name="Grigoriev I.V."/>
            <person name="Henrissat B."/>
            <person name="Lindahl B."/>
            <person name="Martin F."/>
        </authorList>
    </citation>
    <scope>NUCLEOTIDE SEQUENCE</scope>
    <source>
        <strain evidence="1">JB14</strain>
    </source>
</reference>
<proteinExistence type="predicted"/>
<evidence type="ECO:0000313" key="2">
    <source>
        <dbReference type="Proteomes" id="UP000799118"/>
    </source>
</evidence>
<organism evidence="1 2">
    <name type="scientific">Gymnopus androsaceus JB14</name>
    <dbReference type="NCBI Taxonomy" id="1447944"/>
    <lineage>
        <taxon>Eukaryota</taxon>
        <taxon>Fungi</taxon>
        <taxon>Dikarya</taxon>
        <taxon>Basidiomycota</taxon>
        <taxon>Agaricomycotina</taxon>
        <taxon>Agaricomycetes</taxon>
        <taxon>Agaricomycetidae</taxon>
        <taxon>Agaricales</taxon>
        <taxon>Marasmiineae</taxon>
        <taxon>Omphalotaceae</taxon>
        <taxon>Gymnopus</taxon>
    </lineage>
</organism>
<gene>
    <name evidence="1" type="ORF">BT96DRAFT_211819</name>
</gene>
<sequence>MLFASQRKFPELRQLQISSSENSPAIGFREEWHHPRFFVTCPKLRSLVVRNIDIALRFTQPCDGVEYIALQGISSACAALILGNCLNVQDIILNVTRAESSEWEPHTFHRARMLEIRSLKNRMGPMLDSFTMPELTDLLLYIPNTYRSPFYIYRIVRLIPLSQSSFLDSPHPSFNRLRNIG</sequence>
<protein>
    <recommendedName>
        <fullName evidence="3">F-box domain-containing protein</fullName>
    </recommendedName>
</protein>
<accession>A0A6A4H9E5</accession>
<evidence type="ECO:0000313" key="1">
    <source>
        <dbReference type="EMBL" id="KAE9393795.1"/>
    </source>
</evidence>
<evidence type="ECO:0008006" key="3">
    <source>
        <dbReference type="Google" id="ProtNLM"/>
    </source>
</evidence>
<dbReference type="Proteomes" id="UP000799118">
    <property type="component" value="Unassembled WGS sequence"/>
</dbReference>